<evidence type="ECO:0000313" key="3">
    <source>
        <dbReference type="Proteomes" id="UP001523369"/>
    </source>
</evidence>
<name>A0ABT1DW71_9ACTN</name>
<evidence type="ECO:0000256" key="1">
    <source>
        <dbReference type="SAM" id="Coils"/>
    </source>
</evidence>
<reference evidence="2 3" key="1">
    <citation type="submission" date="2022-06" db="EMBL/GenBank/DDBJ databases">
        <title>New Species of the Genus Actinoplanes, ActinopZanes ferrugineus.</title>
        <authorList>
            <person name="Ding P."/>
        </authorList>
    </citation>
    <scope>NUCLEOTIDE SEQUENCE [LARGE SCALE GENOMIC DNA]</scope>
    <source>
        <strain evidence="2 3">TRM88003</strain>
    </source>
</reference>
<accession>A0ABT1DW71</accession>
<gene>
    <name evidence="2" type="ORF">M1L60_31420</name>
</gene>
<dbReference type="RefSeq" id="WP_253241167.1">
    <property type="nucleotide sequence ID" value="NZ_JAMYJR010000034.1"/>
</dbReference>
<dbReference type="EMBL" id="JAMYJR010000034">
    <property type="protein sequence ID" value="MCO8275099.1"/>
    <property type="molecule type" value="Genomic_DNA"/>
</dbReference>
<proteinExistence type="predicted"/>
<keyword evidence="1" id="KW-0175">Coiled coil</keyword>
<evidence type="ECO:0008006" key="4">
    <source>
        <dbReference type="Google" id="ProtNLM"/>
    </source>
</evidence>
<protein>
    <recommendedName>
        <fullName evidence="4">UVR domain-containing protein</fullName>
    </recommendedName>
</protein>
<comment type="caution">
    <text evidence="2">The sequence shown here is derived from an EMBL/GenBank/DDBJ whole genome shotgun (WGS) entry which is preliminary data.</text>
</comment>
<feature type="coiled-coil region" evidence="1">
    <location>
        <begin position="79"/>
        <end position="113"/>
    </location>
</feature>
<evidence type="ECO:0000313" key="2">
    <source>
        <dbReference type="EMBL" id="MCO8275099.1"/>
    </source>
</evidence>
<sequence length="128" mass="14223">MENVGAVPPVDISDAHLKKILEKRYEAASSTHAAAQREWDAAKAILDKARTKLEKIPREPEPWPNTLYEDGAGLARLTHDELKRRVAREVVDAEIAEDECNRILKEAAAALAKENELRAKLSEGNVDT</sequence>
<organism evidence="2 3">
    <name type="scientific">Paractinoplanes aksuensis</name>
    <dbReference type="NCBI Taxonomy" id="2939490"/>
    <lineage>
        <taxon>Bacteria</taxon>
        <taxon>Bacillati</taxon>
        <taxon>Actinomycetota</taxon>
        <taxon>Actinomycetes</taxon>
        <taxon>Micromonosporales</taxon>
        <taxon>Micromonosporaceae</taxon>
        <taxon>Paractinoplanes</taxon>
    </lineage>
</organism>
<dbReference type="Proteomes" id="UP001523369">
    <property type="component" value="Unassembled WGS sequence"/>
</dbReference>
<keyword evidence="3" id="KW-1185">Reference proteome</keyword>